<dbReference type="AlphaFoldDB" id="A0A923E2J8"/>
<feature type="domain" description="Peptidase C14 caspase" evidence="3">
    <location>
        <begin position="842"/>
        <end position="1102"/>
    </location>
</feature>
<dbReference type="Gene3D" id="3.40.50.1460">
    <property type="match status" value="1"/>
</dbReference>
<reference evidence="4" key="1">
    <citation type="submission" date="2019-11" db="EMBL/GenBank/DDBJ databases">
        <title>Description of Pedobacter sp. LMG 31464T.</title>
        <authorList>
            <person name="Carlier A."/>
            <person name="Qi S."/>
            <person name="Vandamme P."/>
        </authorList>
    </citation>
    <scope>NUCLEOTIDE SEQUENCE</scope>
    <source>
        <strain evidence="4">LMG 31464</strain>
    </source>
</reference>
<evidence type="ECO:0000313" key="5">
    <source>
        <dbReference type="Proteomes" id="UP000601055"/>
    </source>
</evidence>
<proteinExistence type="predicted"/>
<dbReference type="InterPro" id="IPR029030">
    <property type="entry name" value="Caspase-like_dom_sf"/>
</dbReference>
<dbReference type="Pfam" id="PF00656">
    <property type="entry name" value="Peptidase_C14"/>
    <property type="match status" value="1"/>
</dbReference>
<organism evidence="4 5">
    <name type="scientific">Pedobacter planticolens</name>
    <dbReference type="NCBI Taxonomy" id="2679964"/>
    <lineage>
        <taxon>Bacteria</taxon>
        <taxon>Pseudomonadati</taxon>
        <taxon>Bacteroidota</taxon>
        <taxon>Sphingobacteriia</taxon>
        <taxon>Sphingobacteriales</taxon>
        <taxon>Sphingobacteriaceae</taxon>
        <taxon>Pedobacter</taxon>
    </lineage>
</organism>
<dbReference type="InterPro" id="IPR011044">
    <property type="entry name" value="Quino_amine_DH_bsu"/>
</dbReference>
<dbReference type="GO" id="GO:0006508">
    <property type="term" value="P:proteolysis"/>
    <property type="evidence" value="ECO:0007669"/>
    <property type="project" value="InterPro"/>
</dbReference>
<feature type="signal peptide" evidence="2">
    <location>
        <begin position="1"/>
        <end position="20"/>
    </location>
</feature>
<dbReference type="InterPro" id="IPR050452">
    <property type="entry name" value="Metacaspase"/>
</dbReference>
<gene>
    <name evidence="4" type="ORF">GM921_15295</name>
</gene>
<evidence type="ECO:0000256" key="2">
    <source>
        <dbReference type="SAM" id="SignalP"/>
    </source>
</evidence>
<dbReference type="PANTHER" id="PTHR48104">
    <property type="entry name" value="METACASPASE-4"/>
    <property type="match status" value="1"/>
</dbReference>
<comment type="caution">
    <text evidence="4">The sequence shown here is derived from an EMBL/GenBank/DDBJ whole genome shotgun (WGS) entry which is preliminary data.</text>
</comment>
<dbReference type="Proteomes" id="UP000601055">
    <property type="component" value="Unassembled WGS sequence"/>
</dbReference>
<protein>
    <recommendedName>
        <fullName evidence="3">Peptidase C14 caspase domain-containing protein</fullName>
    </recommendedName>
</protein>
<keyword evidence="2" id="KW-0732">Signal</keyword>
<dbReference type="SUPFAM" id="SSF52129">
    <property type="entry name" value="Caspase-like"/>
    <property type="match status" value="1"/>
</dbReference>
<dbReference type="PANTHER" id="PTHR48104:SF30">
    <property type="entry name" value="METACASPASE-1"/>
    <property type="match status" value="1"/>
</dbReference>
<evidence type="ECO:0000313" key="4">
    <source>
        <dbReference type="EMBL" id="MBB2146868.1"/>
    </source>
</evidence>
<dbReference type="InterPro" id="IPR011600">
    <property type="entry name" value="Pept_C14_caspase"/>
</dbReference>
<dbReference type="InterPro" id="IPR011047">
    <property type="entry name" value="Quinoprotein_ADH-like_sf"/>
</dbReference>
<feature type="chain" id="PRO_5037978113" description="Peptidase C14 caspase domain-containing protein" evidence="2">
    <location>
        <begin position="21"/>
        <end position="1112"/>
    </location>
</feature>
<feature type="region of interest" description="Disordered" evidence="1">
    <location>
        <begin position="1093"/>
        <end position="1112"/>
    </location>
</feature>
<dbReference type="SUPFAM" id="SSF50969">
    <property type="entry name" value="YVTN repeat-like/Quinoprotein amine dehydrogenase"/>
    <property type="match status" value="1"/>
</dbReference>
<dbReference type="EMBL" id="WNXD01000002">
    <property type="protein sequence ID" value="MBB2146868.1"/>
    <property type="molecule type" value="Genomic_DNA"/>
</dbReference>
<accession>A0A923E2J8</accession>
<dbReference type="GO" id="GO:0004197">
    <property type="term" value="F:cysteine-type endopeptidase activity"/>
    <property type="evidence" value="ECO:0007669"/>
    <property type="project" value="InterPro"/>
</dbReference>
<dbReference type="SUPFAM" id="SSF50998">
    <property type="entry name" value="Quinoprotein alcohol dehydrogenase-like"/>
    <property type="match status" value="1"/>
</dbReference>
<dbReference type="Gene3D" id="2.130.10.10">
    <property type="entry name" value="YVTN repeat-like/Quinoprotein amine dehydrogenase"/>
    <property type="match status" value="2"/>
</dbReference>
<evidence type="ECO:0000256" key="1">
    <source>
        <dbReference type="SAM" id="MobiDB-lite"/>
    </source>
</evidence>
<sequence>MAKYLLLSFLLVVFSTTSFAQAKKPSIEPMVQTTHSDKIEFYDTYLEKHLLITASKNELILWNTQTGLQLRTITSPYKIVGAALCNKGEEIAILMYEHTKDGSLRFYNSHNGKPLDTLSYFTNNVYNGIYWKSLDLMVKNNAGDKLLLKASDEVFVVDVIGRKKVANFKLPTYDSKIVFTNKENEYFLAFNKDNKQKVEIIDQNGILVKEGNSLSSSAVAVAASHNSFYVLTQKGQIIILDQELKETETLETKTNIGAYSSKKINLSNDQRHLVVPINDTSAVYDLQKHKWIGLKNMAYDGMIATTADASQIAVLNKSAGFYQSNGQEIFSPSYNSGLDALFINPSNTVLMASYNSIARTYTNGINISTGAQLNEDFAIKQWITDSTAICIKMDYGMSMFKVQIRNIYANKILYEFAKDGFKIVDAKLSPDGKTAAFLATDKSTLFIANSNLQNVKTIPLSGVSTRAILFSPNSNYISIVGEIAIKVYDIKASKWIIGEDQAKGYGYVYIAFTPDSKSLLYQFSELDKPKPDYKKLGYTIKSFDISTAIATEKLVLDFPIGKIVCHPTDYIYAIADLKGNVVVRKLEDNSIIFNEKSHSGFANDALFLNKRKWLITSGNDKQTVIVNYETGKQIAKAVSLFNDGKAAIGFFTPNNYYMIPASNVAGLHFTEDFNTYSFKQFDYRFNRPDKVLQALESPDTALISSYKKAYEKRIKKLGIDTSLFTSTYSVPDADITNRDQLLFEQKTNQLVLKIKANDKSIPLDRFNIWVNEVPIYGLKGINLKLAKRSTLDTTITISLSTGNNKIETSVINTNGIESYRLPVVVNYNPENKPVSKLYFVGIGINNFEQEGHNLQWSVKDIRDLANKLRQKYADNIEIDTLFNQQVTTENILALKSKLQQSKVNDRVIVAYSGHGLLSKNYDYFLSTFNVDFEKPEQNGLAYDSFEDLVDNIPARQKLMLIDACHSGEVDKEELQKLNQTETQLASTGVQANAEGATSDATGKGVKVKNTSKGSKLGMKNSFELMQDLFANIGKGTGATIISAAGGMQYALEKNSLKNGVFTYSILEYMNEAKTSGIKKLKDRVNQRVVELTSGMQQPTSRSENNVMDWNVW</sequence>
<dbReference type="RefSeq" id="WP_182923506.1">
    <property type="nucleotide sequence ID" value="NZ_WNXD01000002.1"/>
</dbReference>
<dbReference type="InterPro" id="IPR015943">
    <property type="entry name" value="WD40/YVTN_repeat-like_dom_sf"/>
</dbReference>
<dbReference type="GO" id="GO:0005737">
    <property type="term" value="C:cytoplasm"/>
    <property type="evidence" value="ECO:0007669"/>
    <property type="project" value="TreeGrafter"/>
</dbReference>
<keyword evidence="5" id="KW-1185">Reference proteome</keyword>
<name>A0A923E2J8_9SPHI</name>
<evidence type="ECO:0000259" key="3">
    <source>
        <dbReference type="Pfam" id="PF00656"/>
    </source>
</evidence>
<feature type="region of interest" description="Disordered" evidence="1">
    <location>
        <begin position="987"/>
        <end position="1011"/>
    </location>
</feature>